<dbReference type="RefSeq" id="WP_322538770.1">
    <property type="nucleotide sequence ID" value="NZ_JAOBTW010000004.1"/>
</dbReference>
<protein>
    <recommendedName>
        <fullName evidence="3">HTH marR-type domain-containing protein</fullName>
    </recommendedName>
</protein>
<dbReference type="Proteomes" id="UP001292182">
    <property type="component" value="Unassembled WGS sequence"/>
</dbReference>
<sequence length="147" mass="16950">MGLRRDLDPDRLRAATAIAQRIDELNQLVKDYVEIPPWSAKRIRTVEALISARAKRRQYLRPDLFVEPDWDMLLDLYVARLRGRRVSVSSLCIAGNIPPTTALRHIADMVENGEINRTPDPADQRRAFLDLSDDTFARITDWIDHCL</sequence>
<dbReference type="EMBL" id="JAOBTW010000004">
    <property type="protein sequence ID" value="MDZ7281354.1"/>
    <property type="molecule type" value="Genomic_DNA"/>
</dbReference>
<proteinExistence type="predicted"/>
<gene>
    <name evidence="1" type="ORF">N4G62_04845</name>
</gene>
<evidence type="ECO:0008006" key="3">
    <source>
        <dbReference type="Google" id="ProtNLM"/>
    </source>
</evidence>
<evidence type="ECO:0000313" key="2">
    <source>
        <dbReference type="Proteomes" id="UP001292182"/>
    </source>
</evidence>
<evidence type="ECO:0000313" key="1">
    <source>
        <dbReference type="EMBL" id="MDZ7281354.1"/>
    </source>
</evidence>
<name>A0ABU5LN36_9SPHN</name>
<reference evidence="2" key="1">
    <citation type="submission" date="2023-07" db="EMBL/GenBank/DDBJ databases">
        <title>Whole genome sequence analysis of rice epiphytic Sphingomonas sanguinis OsEp_Plm_15B2.</title>
        <authorList>
            <person name="Sahu K.P."/>
            <person name="Asharani P."/>
            <person name="Reddy B."/>
            <person name="Kumar A."/>
        </authorList>
    </citation>
    <scope>NUCLEOTIDE SEQUENCE [LARGE SCALE GENOMIC DNA]</scope>
    <source>
        <strain evidence="2">OsEp_Plm_15B2</strain>
    </source>
</reference>
<keyword evidence="2" id="KW-1185">Reference proteome</keyword>
<comment type="caution">
    <text evidence="1">The sequence shown here is derived from an EMBL/GenBank/DDBJ whole genome shotgun (WGS) entry which is preliminary data.</text>
</comment>
<accession>A0ABU5LN36</accession>
<dbReference type="Gene3D" id="1.10.10.10">
    <property type="entry name" value="Winged helix-like DNA-binding domain superfamily/Winged helix DNA-binding domain"/>
    <property type="match status" value="1"/>
</dbReference>
<dbReference type="InterPro" id="IPR036390">
    <property type="entry name" value="WH_DNA-bd_sf"/>
</dbReference>
<dbReference type="SUPFAM" id="SSF46785">
    <property type="entry name" value="Winged helix' DNA-binding domain"/>
    <property type="match status" value="1"/>
</dbReference>
<organism evidence="1 2">
    <name type="scientific">Sphingomonas sanguinis</name>
    <dbReference type="NCBI Taxonomy" id="33051"/>
    <lineage>
        <taxon>Bacteria</taxon>
        <taxon>Pseudomonadati</taxon>
        <taxon>Pseudomonadota</taxon>
        <taxon>Alphaproteobacteria</taxon>
        <taxon>Sphingomonadales</taxon>
        <taxon>Sphingomonadaceae</taxon>
        <taxon>Sphingomonas</taxon>
    </lineage>
</organism>
<dbReference type="InterPro" id="IPR036388">
    <property type="entry name" value="WH-like_DNA-bd_sf"/>
</dbReference>